<protein>
    <recommendedName>
        <fullName evidence="3">Short-chain dehydrogenase</fullName>
    </recommendedName>
</protein>
<dbReference type="EMBL" id="AFOY02000021">
    <property type="protein sequence ID" value="EXF91616.1"/>
    <property type="molecule type" value="Genomic_DNA"/>
</dbReference>
<gene>
    <name evidence="1" type="ORF">HK44_017390</name>
</gene>
<dbReference type="PATRIC" id="fig|1042209.11.peg.5642"/>
<proteinExistence type="predicted"/>
<evidence type="ECO:0008006" key="3">
    <source>
        <dbReference type="Google" id="ProtNLM"/>
    </source>
</evidence>
<evidence type="ECO:0000313" key="2">
    <source>
        <dbReference type="Proteomes" id="UP000022611"/>
    </source>
</evidence>
<reference evidence="1 2" key="1">
    <citation type="journal article" date="2011" name="J. Bacteriol.">
        <title>Draft genome sequence of the polycyclic aromatic hydrocarbon-degrading, genetically engineered bioluminescent bioreporter Pseudomonas fluorescens HK44.</title>
        <authorList>
            <person name="Chauhan A."/>
            <person name="Layton A.C."/>
            <person name="Williams D.E."/>
            <person name="Smartt A.E."/>
            <person name="Ripp S."/>
            <person name="Karpinets T.V."/>
            <person name="Brown S.D."/>
            <person name="Sayler G.S."/>
        </authorList>
    </citation>
    <scope>NUCLEOTIDE SEQUENCE [LARGE SCALE GENOMIC DNA]</scope>
    <source>
        <strain evidence="1 2">HK44</strain>
    </source>
</reference>
<name>A0A010RFQ9_PSEFL</name>
<dbReference type="HOGENOM" id="CLU_155241_1_1_6"/>
<sequence length="92" mass="10291">MTPYRALSTNPTPVCVLAYNILAPTHFLHETACSRVRIGTDLLETLTSITLRDLNDKDFYRLINAAYVSLRDGLDLMEELQHRLAAQAAQAS</sequence>
<accession>A0A010RFQ9</accession>
<dbReference type="AlphaFoldDB" id="A0A010RFQ9"/>
<comment type="caution">
    <text evidence="1">The sequence shown here is derived from an EMBL/GenBank/DDBJ whole genome shotgun (WGS) entry which is preliminary data.</text>
</comment>
<dbReference type="RefSeq" id="WP_019691150.1">
    <property type="nucleotide sequence ID" value="NZ_AFOY02000021.1"/>
</dbReference>
<dbReference type="OrthoDB" id="6898937at2"/>
<dbReference type="eggNOG" id="ENOG5031UHD">
    <property type="taxonomic scope" value="Bacteria"/>
</dbReference>
<dbReference type="Proteomes" id="UP000022611">
    <property type="component" value="Unassembled WGS sequence"/>
</dbReference>
<evidence type="ECO:0000313" key="1">
    <source>
        <dbReference type="EMBL" id="EXF91616.1"/>
    </source>
</evidence>
<organism evidence="1 2">
    <name type="scientific">Pseudomonas fluorescens HK44</name>
    <dbReference type="NCBI Taxonomy" id="1042209"/>
    <lineage>
        <taxon>Bacteria</taxon>
        <taxon>Pseudomonadati</taxon>
        <taxon>Pseudomonadota</taxon>
        <taxon>Gammaproteobacteria</taxon>
        <taxon>Pseudomonadales</taxon>
        <taxon>Pseudomonadaceae</taxon>
        <taxon>Pseudomonas</taxon>
    </lineage>
</organism>